<reference evidence="2" key="2">
    <citation type="submission" date="2017-02" db="EMBL/GenBank/DDBJ databases">
        <title>Sunflower complete genome.</title>
        <authorList>
            <person name="Langlade N."/>
            <person name="Munos S."/>
        </authorList>
    </citation>
    <scope>NUCLEOTIDE SEQUENCE [LARGE SCALE GENOMIC DNA]</scope>
    <source>
        <tissue evidence="2">Leaves</tissue>
    </source>
</reference>
<sequence>MSFYLNSERVAVKSLFVTSTSVSEYKGMLLEMTPAGGNYSGNQSKHEKHTIILVLIV</sequence>
<keyword evidence="3" id="KW-1185">Reference proteome</keyword>
<organism evidence="2 3">
    <name type="scientific">Helianthus annuus</name>
    <name type="common">Common sunflower</name>
    <dbReference type="NCBI Taxonomy" id="4232"/>
    <lineage>
        <taxon>Eukaryota</taxon>
        <taxon>Viridiplantae</taxon>
        <taxon>Streptophyta</taxon>
        <taxon>Embryophyta</taxon>
        <taxon>Tracheophyta</taxon>
        <taxon>Spermatophyta</taxon>
        <taxon>Magnoliopsida</taxon>
        <taxon>eudicotyledons</taxon>
        <taxon>Gunneridae</taxon>
        <taxon>Pentapetalae</taxon>
        <taxon>asterids</taxon>
        <taxon>campanulids</taxon>
        <taxon>Asterales</taxon>
        <taxon>Asteraceae</taxon>
        <taxon>Asteroideae</taxon>
        <taxon>Heliantheae alliance</taxon>
        <taxon>Heliantheae</taxon>
        <taxon>Helianthus</taxon>
    </lineage>
</organism>
<proteinExistence type="predicted"/>
<dbReference type="InParanoid" id="A0A251UXD7"/>
<accession>A0A251UXD7</accession>
<evidence type="ECO:0000313" key="2">
    <source>
        <dbReference type="EMBL" id="OTG28008.1"/>
    </source>
</evidence>
<protein>
    <submittedName>
        <fullName evidence="2">Uncharacterized protein</fullName>
    </submittedName>
</protein>
<evidence type="ECO:0000313" key="3">
    <source>
        <dbReference type="Proteomes" id="UP000215914"/>
    </source>
</evidence>
<dbReference type="AlphaFoldDB" id="A0A251UXD7"/>
<dbReference type="Gramene" id="mRNA:HanXRQr2_Chr04g0155111">
    <property type="protein sequence ID" value="mRNA:HanXRQr2_Chr04g0155111"/>
    <property type="gene ID" value="HanXRQr2_Chr04g0155111"/>
</dbReference>
<gene>
    <name evidence="2" type="ORF">HannXRQ_Chr04g0106381</name>
    <name evidence="1" type="ORF">HanXRQr2_Chr04g0155111</name>
</gene>
<dbReference type="EMBL" id="MNCJ02000319">
    <property type="protein sequence ID" value="KAF5809261.1"/>
    <property type="molecule type" value="Genomic_DNA"/>
</dbReference>
<name>A0A251UXD7_HELAN</name>
<evidence type="ECO:0000313" key="1">
    <source>
        <dbReference type="EMBL" id="KAF5809261.1"/>
    </source>
</evidence>
<dbReference type="EMBL" id="CM007893">
    <property type="protein sequence ID" value="OTG28008.1"/>
    <property type="molecule type" value="Genomic_DNA"/>
</dbReference>
<dbReference type="Proteomes" id="UP000215914">
    <property type="component" value="Chromosome 4"/>
</dbReference>
<reference evidence="1" key="3">
    <citation type="submission" date="2020-06" db="EMBL/GenBank/DDBJ databases">
        <title>Helianthus annuus Genome sequencing and assembly Release 2.</title>
        <authorList>
            <person name="Gouzy J."/>
            <person name="Langlade N."/>
            <person name="Munos S."/>
        </authorList>
    </citation>
    <scope>NUCLEOTIDE SEQUENCE</scope>
    <source>
        <tissue evidence="1">Leaves</tissue>
    </source>
</reference>
<reference evidence="1 3" key="1">
    <citation type="journal article" date="2017" name="Nature">
        <title>The sunflower genome provides insights into oil metabolism, flowering and Asterid evolution.</title>
        <authorList>
            <person name="Badouin H."/>
            <person name="Gouzy J."/>
            <person name="Grassa C.J."/>
            <person name="Murat F."/>
            <person name="Staton S.E."/>
            <person name="Cottret L."/>
            <person name="Lelandais-Briere C."/>
            <person name="Owens G.L."/>
            <person name="Carrere S."/>
            <person name="Mayjonade B."/>
            <person name="Legrand L."/>
            <person name="Gill N."/>
            <person name="Kane N.C."/>
            <person name="Bowers J.E."/>
            <person name="Hubner S."/>
            <person name="Bellec A."/>
            <person name="Berard A."/>
            <person name="Berges H."/>
            <person name="Blanchet N."/>
            <person name="Boniface M.C."/>
            <person name="Brunel D."/>
            <person name="Catrice O."/>
            <person name="Chaidir N."/>
            <person name="Claudel C."/>
            <person name="Donnadieu C."/>
            <person name="Faraut T."/>
            <person name="Fievet G."/>
            <person name="Helmstetter N."/>
            <person name="King M."/>
            <person name="Knapp S.J."/>
            <person name="Lai Z."/>
            <person name="Le Paslier M.C."/>
            <person name="Lippi Y."/>
            <person name="Lorenzon L."/>
            <person name="Mandel J.R."/>
            <person name="Marage G."/>
            <person name="Marchand G."/>
            <person name="Marquand E."/>
            <person name="Bret-Mestries E."/>
            <person name="Morien E."/>
            <person name="Nambeesan S."/>
            <person name="Nguyen T."/>
            <person name="Pegot-Espagnet P."/>
            <person name="Pouilly N."/>
            <person name="Raftis F."/>
            <person name="Sallet E."/>
            <person name="Schiex T."/>
            <person name="Thomas J."/>
            <person name="Vandecasteele C."/>
            <person name="Vares D."/>
            <person name="Vear F."/>
            <person name="Vautrin S."/>
            <person name="Crespi M."/>
            <person name="Mangin B."/>
            <person name="Burke J.M."/>
            <person name="Salse J."/>
            <person name="Munos S."/>
            <person name="Vincourt P."/>
            <person name="Rieseberg L.H."/>
            <person name="Langlade N.B."/>
        </authorList>
    </citation>
    <scope>NUCLEOTIDE SEQUENCE [LARGE SCALE GENOMIC DNA]</scope>
    <source>
        <strain evidence="3">cv. SF193</strain>
        <tissue evidence="1">Leaves</tissue>
    </source>
</reference>